<feature type="compositionally biased region" description="Low complexity" evidence="2">
    <location>
        <begin position="36"/>
        <end position="51"/>
    </location>
</feature>
<name>A0ABZ2ZU66_9MICC</name>
<dbReference type="RefSeq" id="WP_342022419.1">
    <property type="nucleotide sequence ID" value="NZ_CP151657.1"/>
</dbReference>
<keyword evidence="5" id="KW-1185">Reference proteome</keyword>
<evidence type="ECO:0000256" key="1">
    <source>
        <dbReference type="ARBA" id="ARBA00023450"/>
    </source>
</evidence>
<dbReference type="InterPro" id="IPR002711">
    <property type="entry name" value="HNH"/>
</dbReference>
<dbReference type="Gene3D" id="1.10.30.50">
    <property type="match status" value="1"/>
</dbReference>
<accession>A0ABZ2ZU66</accession>
<evidence type="ECO:0000313" key="5">
    <source>
        <dbReference type="Proteomes" id="UP001448858"/>
    </source>
</evidence>
<dbReference type="SMART" id="SM00507">
    <property type="entry name" value="HNHc"/>
    <property type="match status" value="1"/>
</dbReference>
<feature type="region of interest" description="Disordered" evidence="2">
    <location>
        <begin position="567"/>
        <end position="626"/>
    </location>
</feature>
<feature type="compositionally biased region" description="Basic and acidic residues" evidence="2">
    <location>
        <begin position="417"/>
        <end position="430"/>
    </location>
</feature>
<evidence type="ECO:0000313" key="4">
    <source>
        <dbReference type="EMBL" id="WZP14763.1"/>
    </source>
</evidence>
<feature type="region of interest" description="Disordered" evidence="2">
    <location>
        <begin position="1"/>
        <end position="51"/>
    </location>
</feature>
<dbReference type="Pfam" id="PF01844">
    <property type="entry name" value="HNH"/>
    <property type="match status" value="1"/>
</dbReference>
<proteinExistence type="inferred from homology"/>
<feature type="region of interest" description="Disordered" evidence="2">
    <location>
        <begin position="308"/>
        <end position="398"/>
    </location>
</feature>
<feature type="region of interest" description="Disordered" evidence="2">
    <location>
        <begin position="417"/>
        <end position="480"/>
    </location>
</feature>
<evidence type="ECO:0000259" key="3">
    <source>
        <dbReference type="SMART" id="SM00507"/>
    </source>
</evidence>
<reference evidence="4 5" key="1">
    <citation type="submission" date="2024-04" db="EMBL/GenBank/DDBJ databases">
        <title>Arthrobacter sp. from Plains bison fecal sample.</title>
        <authorList>
            <person name="Ruzzini A."/>
        </authorList>
    </citation>
    <scope>NUCLEOTIDE SEQUENCE [LARGE SCALE GENOMIC DNA]</scope>
    <source>
        <strain evidence="4 5">EINP1</strain>
    </source>
</reference>
<dbReference type="InterPro" id="IPR003615">
    <property type="entry name" value="HNH_nuc"/>
</dbReference>
<organism evidence="4 5">
    <name type="scientific">Arthrobacter citreus</name>
    <dbReference type="NCBI Taxonomy" id="1670"/>
    <lineage>
        <taxon>Bacteria</taxon>
        <taxon>Bacillati</taxon>
        <taxon>Actinomycetota</taxon>
        <taxon>Actinomycetes</taxon>
        <taxon>Micrococcales</taxon>
        <taxon>Micrococcaceae</taxon>
        <taxon>Arthrobacter</taxon>
    </lineage>
</organism>
<dbReference type="Pfam" id="PF02720">
    <property type="entry name" value="DUF222"/>
    <property type="match status" value="1"/>
</dbReference>
<comment type="similarity">
    <text evidence="1">Belongs to the Rv1128c/1148c/1588c/1702c/1945/3466 family.</text>
</comment>
<gene>
    <name evidence="4" type="ORF">AAE021_11260</name>
</gene>
<protein>
    <submittedName>
        <fullName evidence="4">DUF222 domain-containing protein</fullName>
    </submittedName>
</protein>
<feature type="compositionally biased region" description="Gly residues" evidence="2">
    <location>
        <begin position="329"/>
        <end position="342"/>
    </location>
</feature>
<sequence>MYYSTGNDDGEAASPGAVRRVSSSPGDGGESGRVLGTQQPEPQPAAAGTPGAGTLAELEALERVLLIREIRVLEDLKGAIAAAQARAAAAFDASTRRAQAAAGLASGQLGKGVAAEVALARRESPHHGAKLLGLARILTTEMPHTLAALSQGVISEWRATLLVRETACLSLADRQEVDRQVAGNLAELEGLGDRKLIARIKSLSYGLDPHSVVNRAAHAVSERFVSCRPAPDTMTYLTALLPVAQGVGVYAALTREADRLRGAGDPRTKGQIMADTLVERATGQARAEDVRIEVQLIMTDQTLLHGILPTDTTTTSAGAGPGAEKARSGRGGDCTTGAGAGSGSRSAGHSRPWTEAGIDPGGADRTPPEVRPDTKPGPLASAEPATGGQSTSFVPDGAEPAVLTGYGIVPAQWARDLIRGPDPTEPKPEPGPDGLDGFDRPDSRGGPGSRPGNPPPWSPGRHTQTGTGTGWGTPPTRPDPQIEVWLRRLYIAPTSGQLTAMDSRARLVPHGLARLIAARDQVCRTPWCGAPIRHYDHITPVHAGGTTTAENIQGLCQACNQAKEAPGWESRVTGATRTSAGPDRGGGSGRHSVLTTTPSGHLYRSSAPCLPSTAARLPDGAAPGHD</sequence>
<dbReference type="Proteomes" id="UP001448858">
    <property type="component" value="Chromosome"/>
</dbReference>
<dbReference type="EMBL" id="CP151657">
    <property type="protein sequence ID" value="WZP14763.1"/>
    <property type="molecule type" value="Genomic_DNA"/>
</dbReference>
<dbReference type="InterPro" id="IPR003870">
    <property type="entry name" value="DUF222"/>
</dbReference>
<evidence type="ECO:0000256" key="2">
    <source>
        <dbReference type="SAM" id="MobiDB-lite"/>
    </source>
</evidence>
<feature type="domain" description="HNH nuclease" evidence="3">
    <location>
        <begin position="511"/>
        <end position="561"/>
    </location>
</feature>
<dbReference type="CDD" id="cd00085">
    <property type="entry name" value="HNHc"/>
    <property type="match status" value="1"/>
</dbReference>